<feature type="transmembrane region" description="Helical" evidence="13">
    <location>
        <begin position="810"/>
        <end position="830"/>
    </location>
</feature>
<feature type="transmembrane region" description="Helical" evidence="13">
    <location>
        <begin position="294"/>
        <end position="313"/>
    </location>
</feature>
<dbReference type="GO" id="GO:0012505">
    <property type="term" value="C:endomembrane system"/>
    <property type="evidence" value="ECO:0007669"/>
    <property type="project" value="UniProtKB-SubCell"/>
</dbReference>
<dbReference type="FunFam" id="3.40.50.300:FF:000465">
    <property type="entry name" value="ATP-binding cassette, sub-family A (ABC1), member 3"/>
    <property type="match status" value="1"/>
</dbReference>
<keyword evidence="8" id="KW-0445">Lipid transport</keyword>
<dbReference type="PROSITE" id="PS50893">
    <property type="entry name" value="ABC_TRANSPORTER_2"/>
    <property type="match status" value="2"/>
</dbReference>
<dbReference type="SMART" id="SM00382">
    <property type="entry name" value="AAA"/>
    <property type="match status" value="2"/>
</dbReference>
<dbReference type="Proteomes" id="UP001488838">
    <property type="component" value="Unassembled WGS sequence"/>
</dbReference>
<keyword evidence="2" id="KW-0813">Transport</keyword>
<dbReference type="Pfam" id="PF00005">
    <property type="entry name" value="ABC_tran"/>
    <property type="match status" value="2"/>
</dbReference>
<dbReference type="InterPro" id="IPR013525">
    <property type="entry name" value="ABC2_TM"/>
</dbReference>
<dbReference type="PANTHER" id="PTHR19229:SF117">
    <property type="entry name" value="ATP-BINDING CASSETTE SUB-FAMILY A MEMBER 17"/>
    <property type="match status" value="1"/>
</dbReference>
<evidence type="ECO:0000256" key="2">
    <source>
        <dbReference type="ARBA" id="ARBA00022448"/>
    </source>
</evidence>
<feature type="transmembrane region" description="Helical" evidence="13">
    <location>
        <begin position="1147"/>
        <end position="1166"/>
    </location>
</feature>
<keyword evidence="7 13" id="KW-1133">Transmembrane helix</keyword>
<sequence>MIKRKTLITVLEILMPLLFSAIVLYLRFNSIPKHVSTTKYQAVNISLLPMYFHYYPLKVLGFPSVPLFENYIIKDPKSFYMLVGIVFDHSFNSSNEPLPLMVKYDLRFSYVQRNYVPRHFIFQEELEGWCTAFLYPPNLSQEPREFEYADGGNPGYNKEGFLAIQHAVDKAIMWHHAPNATLNMFKNLQVLVQRFPFGPHIQDPFLMILQNEFPLLLMLSFICVELIIISSISLEKEKKLKEYMCMMGLESWLHWVAWFITFFISALIAVSVMTILFCTKINSVAVFSNSNPCLIFIFLMCFATATIFFAFMMSTFFQRAHVGTVMGGIIFFFTYLPYLYITFSYHQRTYVEKIASCLFSNVAMAMGVRFISLFEAKGSGIQWRNVGSVRGDFSFIQVLLMLLLDSLLYCLIGFLCLTCLKRPVPVTLPLLDMGDPEKPSRREFMQDEPTEQIKSIEILHLYKVFYRGRSKRIAVKDLSLNLYKGQITVLLGHNGAGKTTICSILTGLISPSKGQAYVHGRDISKDMVYIRKSLGWCPQHDILFDNFTVTDHLSFYGQLKGLSSQNCQEEIEAMLHLLSLKDKRNSRSKFLTWGMKRKLSLGIALIAGSKVLILDEPTSGMDSTSRRAIWDLLQQQKSDRTILLTTHFMDEADLLGDRIAIMAKGELQCCGSPPFLKQKYGAGYYMTLIKTPICDAVKLASVVYQHIPNAILESSIGEEVVFILPKKTTSRVCKLADSGTNILTEKRPSAQPCPRIHRVPVDRIKCLHSRIFSIQTGLSIKLNTGLCLFCQQFYAMLLKKVTYSWRNWKLMLVVQILLPLVIIMLSLTFFDFKLKKMENVPLELTLKTYGQTIVPFFVSENFHLDPQLSNNFKKMLEAAGQIPLHLKAVLTAQRTFGSLLGPVEDFLLKRAKQSPEDFDKLYVVAASFEDVNNRTTVKALFNNQAYHSPGLALALVDNFLFKFLSGANASITTTNYPQPQTAKELSESILYQGPKGHYLVVNFLFGIAFLSSSFSILTVTEENIKSKHIQFLSGVSTAAFWLSALLWDLLSFLVPTLVLVLVFLWYKEEAFAHHENTAAVVLIMMLYGWAAIPFVYIVSFSFKTPGNACAKLVVMLTFLSICPIVLVTVTSDKDLGYAELSDSLDHVFLILPGHCLGMAFSNLYYNFELKKFCNAKKLIILITVGIYLLCIKMRNTFENLQKGELTHACFISDEGYVVQQNIYAWESLGIGKYLTALAVLGPVYILLLFLIEANAFYILKSRLSGFARKEKMGMFLDVAEPEDDDEDILDEAETIKFYFETLLKKNPLIVKEVSKVYNGKVPLQAVNKVSFTVEEKECFGLLGLNGAGKTSIFNMLTGEQPITSGDVFVKGCNVKSDLAKVRQWIGYCPEFDALLNFMTGREMLVMYARIRGIPECHIKICVDQILEDLLLHVYADKLVKTYSGGNRRMLSTGIALLGEPVVILLDEPSTGMDPVARRLLWDTVARARESGKAIVISSHSMEECEALCTRLAIMVQGQFKCLGSPQHLKSKFGSGYSLQAKVQREWRQEVPKFKAFVDLTFPGSNLEDEHEGMVQYYLPGHGLTWAKVFGIMEQAKKDYMLEDYSISQVSLEDIFLSFTSPVSSMKGKVQQGQSVLDSPASPSHSVSPLSPPPSPPPSEPVLLASGTSAPEVQSPGAEPRCRAQVQSPGAEPRCISVAVNAPEVHLMARGLIETWLWECRKLAETAAGKQMGASVCICRVEDGFFLRRVLPKSLAVEVSLALSFPTPKADGDLFRRMAQCSLISTVETSLGVTTSPAPFSHHSGLLSLFLIGLQLQWDQKTRLHENIWPREHLASYYQKQIQKTALPYRGQLPAQDRYPRGPVSMQAAGRRGGGGGNEGWYMLCGEEKPANSLFWPHHPH</sequence>
<feature type="transmembrane region" description="Helical" evidence="13">
    <location>
        <begin position="7"/>
        <end position="28"/>
    </location>
</feature>
<evidence type="ECO:0000256" key="1">
    <source>
        <dbReference type="ARBA" id="ARBA00004127"/>
    </source>
</evidence>
<dbReference type="InterPro" id="IPR003593">
    <property type="entry name" value="AAA+_ATPase"/>
</dbReference>
<feature type="compositionally biased region" description="Pro residues" evidence="12">
    <location>
        <begin position="1649"/>
        <end position="1659"/>
    </location>
</feature>
<evidence type="ECO:0000256" key="12">
    <source>
        <dbReference type="SAM" id="MobiDB-lite"/>
    </source>
</evidence>
<reference evidence="15 16" key="1">
    <citation type="journal article" date="2023" name="bioRxiv">
        <title>Conserved and derived expression patterns and positive selection on dental genes reveal complex evolutionary context of ever-growing rodent molars.</title>
        <authorList>
            <person name="Calamari Z.T."/>
            <person name="Song A."/>
            <person name="Cohen E."/>
            <person name="Akter M."/>
            <person name="Roy R.D."/>
            <person name="Hallikas O."/>
            <person name="Christensen M.M."/>
            <person name="Li P."/>
            <person name="Marangoni P."/>
            <person name="Jernvall J."/>
            <person name="Klein O.D."/>
        </authorList>
    </citation>
    <scope>NUCLEOTIDE SEQUENCE [LARGE SCALE GENOMIC DNA]</scope>
    <source>
        <strain evidence="15">V071</strain>
    </source>
</reference>
<feature type="transmembrane region" description="Helical" evidence="13">
    <location>
        <begin position="1109"/>
        <end position="1127"/>
    </location>
</feature>
<evidence type="ECO:0000256" key="4">
    <source>
        <dbReference type="ARBA" id="ARBA00022737"/>
    </source>
</evidence>
<evidence type="ECO:0000313" key="16">
    <source>
        <dbReference type="Proteomes" id="UP001488838"/>
    </source>
</evidence>
<feature type="domain" description="ABC transporter" evidence="14">
    <location>
        <begin position="1308"/>
        <end position="1541"/>
    </location>
</feature>
<dbReference type="EMBL" id="JBBHLL010000483">
    <property type="protein sequence ID" value="KAK7801961.1"/>
    <property type="molecule type" value="Genomic_DNA"/>
</dbReference>
<dbReference type="InterPro" id="IPR027417">
    <property type="entry name" value="P-loop_NTPase"/>
</dbReference>
<dbReference type="GO" id="GO:0005737">
    <property type="term" value="C:cytoplasm"/>
    <property type="evidence" value="ECO:0007669"/>
    <property type="project" value="UniProtKB-ARBA"/>
</dbReference>
<evidence type="ECO:0000256" key="8">
    <source>
        <dbReference type="ARBA" id="ARBA00023055"/>
    </source>
</evidence>
<feature type="region of interest" description="Disordered" evidence="12">
    <location>
        <begin position="1628"/>
        <end position="1685"/>
    </location>
</feature>
<dbReference type="CDD" id="cd03263">
    <property type="entry name" value="ABC_subfamily_A"/>
    <property type="match status" value="2"/>
</dbReference>
<feature type="transmembrane region" description="Helical" evidence="13">
    <location>
        <begin position="353"/>
        <end position="374"/>
    </location>
</feature>
<keyword evidence="4" id="KW-0677">Repeat</keyword>
<evidence type="ECO:0000313" key="15">
    <source>
        <dbReference type="EMBL" id="KAK7801961.1"/>
    </source>
</evidence>
<gene>
    <name evidence="15" type="ORF">U0070_005948</name>
</gene>
<dbReference type="Pfam" id="PF12698">
    <property type="entry name" value="ABC2_membrane_3"/>
    <property type="match status" value="2"/>
</dbReference>
<feature type="transmembrane region" description="Helical" evidence="13">
    <location>
        <begin position="395"/>
        <end position="415"/>
    </location>
</feature>
<proteinExistence type="predicted"/>
<keyword evidence="10" id="KW-0325">Glycoprotein</keyword>
<dbReference type="InterPro" id="IPR003439">
    <property type="entry name" value="ABC_transporter-like_ATP-bd"/>
</dbReference>
<dbReference type="FunFam" id="3.40.50.300:FF:000327">
    <property type="entry name" value="ATP-binding cassette sub-family A member 3"/>
    <property type="match status" value="1"/>
</dbReference>
<evidence type="ECO:0000256" key="9">
    <source>
        <dbReference type="ARBA" id="ARBA00023136"/>
    </source>
</evidence>
<feature type="transmembrane region" description="Helical" evidence="13">
    <location>
        <begin position="998"/>
        <end position="1019"/>
    </location>
</feature>
<name>A0AAW0HKL2_MYOGA</name>
<feature type="transmembrane region" description="Helical" evidence="13">
    <location>
        <begin position="1233"/>
        <end position="1259"/>
    </location>
</feature>
<keyword evidence="9 13" id="KW-0472">Membrane</keyword>
<organism evidence="15 16">
    <name type="scientific">Myodes glareolus</name>
    <name type="common">Bank vole</name>
    <name type="synonym">Clethrionomys glareolus</name>
    <dbReference type="NCBI Taxonomy" id="447135"/>
    <lineage>
        <taxon>Eukaryota</taxon>
        <taxon>Metazoa</taxon>
        <taxon>Chordata</taxon>
        <taxon>Craniata</taxon>
        <taxon>Vertebrata</taxon>
        <taxon>Euteleostomi</taxon>
        <taxon>Mammalia</taxon>
        <taxon>Eutheria</taxon>
        <taxon>Euarchontoglires</taxon>
        <taxon>Glires</taxon>
        <taxon>Rodentia</taxon>
        <taxon>Myomorpha</taxon>
        <taxon>Muroidea</taxon>
        <taxon>Cricetidae</taxon>
        <taxon>Arvicolinae</taxon>
        <taxon>Myodes</taxon>
    </lineage>
</organism>
<evidence type="ECO:0000259" key="14">
    <source>
        <dbReference type="PROSITE" id="PS50893"/>
    </source>
</evidence>
<dbReference type="GO" id="GO:0016020">
    <property type="term" value="C:membrane"/>
    <property type="evidence" value="ECO:0007669"/>
    <property type="project" value="InterPro"/>
</dbReference>
<evidence type="ECO:0000256" key="11">
    <source>
        <dbReference type="ARBA" id="ARBA00050894"/>
    </source>
</evidence>
<feature type="transmembrane region" description="Helical" evidence="13">
    <location>
        <begin position="320"/>
        <end position="341"/>
    </location>
</feature>
<dbReference type="GO" id="GO:0140359">
    <property type="term" value="F:ABC-type transporter activity"/>
    <property type="evidence" value="ECO:0007669"/>
    <property type="project" value="InterPro"/>
</dbReference>
<feature type="transmembrane region" description="Helical" evidence="13">
    <location>
        <begin position="213"/>
        <end position="234"/>
    </location>
</feature>
<feature type="compositionally biased region" description="Low complexity" evidence="12">
    <location>
        <begin position="1638"/>
        <end position="1648"/>
    </location>
</feature>
<keyword evidence="5" id="KW-0547">Nucleotide-binding</keyword>
<evidence type="ECO:0000256" key="7">
    <source>
        <dbReference type="ARBA" id="ARBA00022989"/>
    </source>
</evidence>
<keyword evidence="16" id="KW-1185">Reference proteome</keyword>
<dbReference type="GO" id="GO:0016887">
    <property type="term" value="F:ATP hydrolysis activity"/>
    <property type="evidence" value="ECO:0007669"/>
    <property type="project" value="InterPro"/>
</dbReference>
<comment type="caution">
    <text evidence="15">The sequence shown here is derived from an EMBL/GenBank/DDBJ whole genome shotgun (WGS) entry which is preliminary data.</text>
</comment>
<evidence type="ECO:0000256" key="10">
    <source>
        <dbReference type="ARBA" id="ARBA00023180"/>
    </source>
</evidence>
<feature type="transmembrane region" description="Helical" evidence="13">
    <location>
        <begin position="1078"/>
        <end position="1097"/>
    </location>
</feature>
<evidence type="ECO:0000256" key="6">
    <source>
        <dbReference type="ARBA" id="ARBA00022840"/>
    </source>
</evidence>
<dbReference type="SUPFAM" id="SSF52540">
    <property type="entry name" value="P-loop containing nucleoside triphosphate hydrolases"/>
    <property type="match status" value="2"/>
</dbReference>
<feature type="transmembrane region" description="Helical" evidence="13">
    <location>
        <begin position="1040"/>
        <end position="1066"/>
    </location>
</feature>
<dbReference type="PANTHER" id="PTHR19229">
    <property type="entry name" value="ATP-BINDING CASSETTE TRANSPORTER SUBFAMILY A ABCA"/>
    <property type="match status" value="1"/>
</dbReference>
<dbReference type="InterPro" id="IPR026082">
    <property type="entry name" value="ABCA"/>
</dbReference>
<evidence type="ECO:0000256" key="3">
    <source>
        <dbReference type="ARBA" id="ARBA00022692"/>
    </source>
</evidence>
<feature type="region of interest" description="Disordered" evidence="12">
    <location>
        <begin position="1852"/>
        <end position="1873"/>
    </location>
</feature>
<dbReference type="Pfam" id="PF23321">
    <property type="entry name" value="R1_ABCA1"/>
    <property type="match status" value="1"/>
</dbReference>
<evidence type="ECO:0000256" key="13">
    <source>
        <dbReference type="SAM" id="Phobius"/>
    </source>
</evidence>
<dbReference type="GO" id="GO:0005319">
    <property type="term" value="F:lipid transporter activity"/>
    <property type="evidence" value="ECO:0007669"/>
    <property type="project" value="TreeGrafter"/>
</dbReference>
<keyword evidence="6" id="KW-0067">ATP-binding</keyword>
<evidence type="ECO:0000256" key="5">
    <source>
        <dbReference type="ARBA" id="ARBA00022741"/>
    </source>
</evidence>
<accession>A0AAW0HKL2</accession>
<feature type="transmembrane region" description="Helical" evidence="13">
    <location>
        <begin position="255"/>
        <end position="282"/>
    </location>
</feature>
<comment type="catalytic activity">
    <reaction evidence="11">
        <text>cholesterol(in) + ATP + H2O = cholesterol(out) + ADP + phosphate + H(+)</text>
        <dbReference type="Rhea" id="RHEA:39051"/>
        <dbReference type="ChEBI" id="CHEBI:15377"/>
        <dbReference type="ChEBI" id="CHEBI:15378"/>
        <dbReference type="ChEBI" id="CHEBI:16113"/>
        <dbReference type="ChEBI" id="CHEBI:30616"/>
        <dbReference type="ChEBI" id="CHEBI:43474"/>
        <dbReference type="ChEBI" id="CHEBI:456216"/>
    </reaction>
    <physiologicalReaction direction="left-to-right" evidence="11">
        <dbReference type="Rhea" id="RHEA:39052"/>
    </physiologicalReaction>
</comment>
<comment type="subcellular location">
    <subcellularLocation>
        <location evidence="1">Endomembrane system</location>
        <topology evidence="1">Multi-pass membrane protein</topology>
    </subcellularLocation>
</comment>
<keyword evidence="3 13" id="KW-0812">Transmembrane</keyword>
<protein>
    <recommendedName>
        <fullName evidence="14">ABC transporter domain-containing protein</fullName>
    </recommendedName>
</protein>
<dbReference type="Gene3D" id="3.40.50.300">
    <property type="entry name" value="P-loop containing nucleotide triphosphate hydrolases"/>
    <property type="match status" value="2"/>
</dbReference>
<dbReference type="GO" id="GO:0005524">
    <property type="term" value="F:ATP binding"/>
    <property type="evidence" value="ECO:0007669"/>
    <property type="project" value="UniProtKB-KW"/>
</dbReference>
<feature type="domain" description="ABC transporter" evidence="14">
    <location>
        <begin position="459"/>
        <end position="689"/>
    </location>
</feature>
<dbReference type="InterPro" id="IPR056264">
    <property type="entry name" value="R2_ABCA1-4-like"/>
</dbReference>